<protein>
    <submittedName>
        <fullName evidence="5">Aldehyde dehydrogenase</fullName>
    </submittedName>
</protein>
<dbReference type="InterPro" id="IPR050740">
    <property type="entry name" value="Aldehyde_DH_Superfamily"/>
</dbReference>
<dbReference type="PANTHER" id="PTHR43353">
    <property type="entry name" value="SUCCINATE-SEMIALDEHYDE DEHYDROGENASE, MITOCHONDRIAL"/>
    <property type="match status" value="1"/>
</dbReference>
<name>A0A1S1QIT4_9ACTN</name>
<dbReference type="Gene3D" id="3.40.309.10">
    <property type="entry name" value="Aldehyde Dehydrogenase, Chain A, domain 2"/>
    <property type="match status" value="1"/>
</dbReference>
<dbReference type="GO" id="GO:0009450">
    <property type="term" value="P:gamma-aminobutyric acid catabolic process"/>
    <property type="evidence" value="ECO:0007669"/>
    <property type="project" value="TreeGrafter"/>
</dbReference>
<dbReference type="InterPro" id="IPR029510">
    <property type="entry name" value="Ald_DH_CS_GLU"/>
</dbReference>
<dbReference type="InterPro" id="IPR016163">
    <property type="entry name" value="Ald_DH_C"/>
</dbReference>
<gene>
    <name evidence="5" type="ORF">CC117_21055</name>
</gene>
<accession>A0A1S1QIT4</accession>
<dbReference type="InterPro" id="IPR016162">
    <property type="entry name" value="Ald_DH_N"/>
</dbReference>
<evidence type="ECO:0000256" key="1">
    <source>
        <dbReference type="ARBA" id="ARBA00023002"/>
    </source>
</evidence>
<sequence>MESTFESRSPATGEVVGTFPVMSAAEVTAAVGTARAAAPAWWSAGFDGRRAALLRWAGWLATHDREVVDLVHAENGKPVIDARLELLLTCEHIRWAARSARRVLGPRRIRGGPVTPDHRARLDYLPFGVVGVIGPWNYPLLTPTGSIAYALAAGNTVVFKPSELTPALGLLLAEGFAAANPDLPAGVLTAVTGRGETGAALCAAGVDKVAFTGSAATARQVLAACAETLTPVVAECGGKDAAIVAEDADLAAAARIVAWGAMANAGQTCAGVERVYVVAGVRDAFLTHLRRQLAGIRAGAGERAAYGPMTLPGQADVVRRHVDDALARGGSALLGGPESLRAPFIDPIVLVDVPEDSAAVREETFGPTMTVRTVADVDEAVALANGSRYGLGAAVFSRRQGDRIAARLDAGMVSVNSVLSFAAIPGLPFGGRGESGFGRVHGADGLREFARPRSVATRRPGVPGLDVTRFDPLPGTSAALRLVLRLRHGGTAADLVTRLSGLSRATRARAARRSVRGR</sequence>
<dbReference type="Proteomes" id="UP000179627">
    <property type="component" value="Unassembled WGS sequence"/>
</dbReference>
<proteinExistence type="inferred from homology"/>
<organism evidence="5 6">
    <name type="scientific">Parafrankia colletiae</name>
    <dbReference type="NCBI Taxonomy" id="573497"/>
    <lineage>
        <taxon>Bacteria</taxon>
        <taxon>Bacillati</taxon>
        <taxon>Actinomycetota</taxon>
        <taxon>Actinomycetes</taxon>
        <taxon>Frankiales</taxon>
        <taxon>Frankiaceae</taxon>
        <taxon>Parafrankia</taxon>
    </lineage>
</organism>
<dbReference type="AlphaFoldDB" id="A0A1S1QIT4"/>
<dbReference type="PANTHER" id="PTHR43353:SF6">
    <property type="entry name" value="CYTOPLASMIC ALDEHYDE DEHYDROGENASE (EUROFUNG)"/>
    <property type="match status" value="1"/>
</dbReference>
<dbReference type="SUPFAM" id="SSF53720">
    <property type="entry name" value="ALDH-like"/>
    <property type="match status" value="1"/>
</dbReference>
<keyword evidence="1 3" id="KW-0560">Oxidoreductase</keyword>
<dbReference type="InterPro" id="IPR016161">
    <property type="entry name" value="Ald_DH/histidinol_DH"/>
</dbReference>
<dbReference type="EMBL" id="MBLM01000126">
    <property type="protein sequence ID" value="OHV34693.1"/>
    <property type="molecule type" value="Genomic_DNA"/>
</dbReference>
<dbReference type="RefSeq" id="WP_071086139.1">
    <property type="nucleotide sequence ID" value="NZ_MBLM01000126.1"/>
</dbReference>
<dbReference type="OrthoDB" id="6882680at2"/>
<dbReference type="CDD" id="cd07099">
    <property type="entry name" value="ALDH_DDALDH"/>
    <property type="match status" value="1"/>
</dbReference>
<evidence type="ECO:0000313" key="6">
    <source>
        <dbReference type="Proteomes" id="UP000179627"/>
    </source>
</evidence>
<dbReference type="PROSITE" id="PS00687">
    <property type="entry name" value="ALDEHYDE_DEHYDR_GLU"/>
    <property type="match status" value="1"/>
</dbReference>
<evidence type="ECO:0000313" key="5">
    <source>
        <dbReference type="EMBL" id="OHV34693.1"/>
    </source>
</evidence>
<evidence type="ECO:0000256" key="2">
    <source>
        <dbReference type="PROSITE-ProRule" id="PRU10007"/>
    </source>
</evidence>
<comment type="caution">
    <text evidence="5">The sequence shown here is derived from an EMBL/GenBank/DDBJ whole genome shotgun (WGS) entry which is preliminary data.</text>
</comment>
<feature type="active site" evidence="2">
    <location>
        <position position="235"/>
    </location>
</feature>
<keyword evidence="6" id="KW-1185">Reference proteome</keyword>
<dbReference type="Pfam" id="PF00171">
    <property type="entry name" value="Aldedh"/>
    <property type="match status" value="1"/>
</dbReference>
<dbReference type="GO" id="GO:0004777">
    <property type="term" value="F:succinate-semialdehyde dehydrogenase (NAD+) activity"/>
    <property type="evidence" value="ECO:0007669"/>
    <property type="project" value="TreeGrafter"/>
</dbReference>
<evidence type="ECO:0000256" key="3">
    <source>
        <dbReference type="RuleBase" id="RU003345"/>
    </source>
</evidence>
<dbReference type="InterPro" id="IPR015590">
    <property type="entry name" value="Aldehyde_DH_dom"/>
</dbReference>
<feature type="domain" description="Aldehyde dehydrogenase" evidence="4">
    <location>
        <begin position="3"/>
        <end position="455"/>
    </location>
</feature>
<evidence type="ECO:0000259" key="4">
    <source>
        <dbReference type="Pfam" id="PF00171"/>
    </source>
</evidence>
<reference evidence="6" key="1">
    <citation type="submission" date="2016-07" db="EMBL/GenBank/DDBJ databases">
        <title>Sequence Frankia sp. strain CcI1.17.</title>
        <authorList>
            <person name="Ghodhbane-Gtari F."/>
            <person name="Swanson E."/>
            <person name="Gueddou A."/>
            <person name="Morris K."/>
            <person name="Hezbri K."/>
            <person name="Ktari A."/>
            <person name="Nouioui I."/>
            <person name="Abebe-Akele F."/>
            <person name="Simpson S."/>
            <person name="Thomas K."/>
            <person name="Gtari M."/>
            <person name="Tisa L.S."/>
            <person name="Hurst S."/>
        </authorList>
    </citation>
    <scope>NUCLEOTIDE SEQUENCE [LARGE SCALE GENOMIC DNA]</scope>
    <source>
        <strain evidence="6">Cc1.17</strain>
    </source>
</reference>
<comment type="similarity">
    <text evidence="3">Belongs to the aldehyde dehydrogenase family.</text>
</comment>
<dbReference type="Gene3D" id="3.40.605.10">
    <property type="entry name" value="Aldehyde Dehydrogenase, Chain A, domain 1"/>
    <property type="match status" value="1"/>
</dbReference>